<feature type="transmembrane region" description="Helical" evidence="2">
    <location>
        <begin position="262"/>
        <end position="281"/>
    </location>
</feature>
<reference evidence="4" key="1">
    <citation type="submission" date="2020-01" db="EMBL/GenBank/DDBJ databases">
        <authorList>
            <person name="Mishra B."/>
        </authorList>
    </citation>
    <scope>NUCLEOTIDE SEQUENCE [LARGE SCALE GENOMIC DNA]</scope>
</reference>
<gene>
    <name evidence="4" type="ORF">MERR_LOCUS23993</name>
</gene>
<accession>A0A6D2J9V7</accession>
<organism evidence="4 5">
    <name type="scientific">Microthlaspi erraticum</name>
    <dbReference type="NCBI Taxonomy" id="1685480"/>
    <lineage>
        <taxon>Eukaryota</taxon>
        <taxon>Viridiplantae</taxon>
        <taxon>Streptophyta</taxon>
        <taxon>Embryophyta</taxon>
        <taxon>Tracheophyta</taxon>
        <taxon>Spermatophyta</taxon>
        <taxon>Magnoliopsida</taxon>
        <taxon>eudicotyledons</taxon>
        <taxon>Gunneridae</taxon>
        <taxon>Pentapetalae</taxon>
        <taxon>rosids</taxon>
        <taxon>malvids</taxon>
        <taxon>Brassicales</taxon>
        <taxon>Brassicaceae</taxon>
        <taxon>Coluteocarpeae</taxon>
        <taxon>Microthlaspi</taxon>
    </lineage>
</organism>
<dbReference type="GO" id="GO:0005509">
    <property type="term" value="F:calcium ion binding"/>
    <property type="evidence" value="ECO:0007669"/>
    <property type="project" value="InterPro"/>
</dbReference>
<comment type="caution">
    <text evidence="4">The sequence shown here is derived from an EMBL/GenBank/DDBJ whole genome shotgun (WGS) entry which is preliminary data.</text>
</comment>
<evidence type="ECO:0000313" key="5">
    <source>
        <dbReference type="Proteomes" id="UP000467841"/>
    </source>
</evidence>
<sequence>MLALRTVSSASERIAFLAAEKVKADWESHFLSSLNARPGSTKLDLYQLVSAIQFAGFMFSNEAVFTMFKKLDTDGDGYITKSEFMSSVTSPYSATVLFDAFQKADSNRHSTLSPGEFYKALVSLGVYDITEIGAAQLLKRKVPGVTSADFDLFVKLTAPMLLFMHRQIPLPTVASWDEHVLYTHYMFGVMGAALYSSLPKPPSSYFDAATMNNTTSIFLPLVYQLQKTGTERLVDVITMGCLVAWGVTFHYSLKLRGKTRKWLIDVLSMAFAFFYIVIMMYALNKDLIVVFVIGVLACVGLLWKKED</sequence>
<dbReference type="InterPro" id="IPR018247">
    <property type="entry name" value="EF_Hand_1_Ca_BS"/>
</dbReference>
<evidence type="ECO:0000313" key="4">
    <source>
        <dbReference type="EMBL" id="CAA7036758.1"/>
    </source>
</evidence>
<dbReference type="PROSITE" id="PS00018">
    <property type="entry name" value="EF_HAND_1"/>
    <property type="match status" value="1"/>
</dbReference>
<proteinExistence type="predicted"/>
<feature type="transmembrane region" description="Helical" evidence="2">
    <location>
        <begin position="233"/>
        <end position="253"/>
    </location>
</feature>
<dbReference type="Gene3D" id="1.10.238.10">
    <property type="entry name" value="EF-hand"/>
    <property type="match status" value="1"/>
</dbReference>
<dbReference type="AlphaFoldDB" id="A0A6D2J9V7"/>
<keyword evidence="2" id="KW-0472">Membrane</keyword>
<keyword evidence="2" id="KW-1133">Transmembrane helix</keyword>
<keyword evidence="1" id="KW-0106">Calcium</keyword>
<dbReference type="InterPro" id="IPR002048">
    <property type="entry name" value="EF_hand_dom"/>
</dbReference>
<dbReference type="SMART" id="SM00054">
    <property type="entry name" value="EFh"/>
    <property type="match status" value="2"/>
</dbReference>
<dbReference type="InterPro" id="IPR011992">
    <property type="entry name" value="EF-hand-dom_pair"/>
</dbReference>
<dbReference type="Proteomes" id="UP000467841">
    <property type="component" value="Unassembled WGS sequence"/>
</dbReference>
<keyword evidence="5" id="KW-1185">Reference proteome</keyword>
<feature type="transmembrane region" description="Helical" evidence="2">
    <location>
        <begin position="287"/>
        <end position="303"/>
    </location>
</feature>
<dbReference type="EMBL" id="CACVBM020001163">
    <property type="protein sequence ID" value="CAA7036758.1"/>
    <property type="molecule type" value="Genomic_DNA"/>
</dbReference>
<evidence type="ECO:0000256" key="2">
    <source>
        <dbReference type="SAM" id="Phobius"/>
    </source>
</evidence>
<name>A0A6D2J9V7_9BRAS</name>
<evidence type="ECO:0000259" key="3">
    <source>
        <dbReference type="PROSITE" id="PS50222"/>
    </source>
</evidence>
<dbReference type="PROSITE" id="PS50222">
    <property type="entry name" value="EF_HAND_2"/>
    <property type="match status" value="1"/>
</dbReference>
<keyword evidence="2" id="KW-0812">Transmembrane</keyword>
<protein>
    <recommendedName>
        <fullName evidence="3">EF-hand domain-containing protein</fullName>
    </recommendedName>
</protein>
<evidence type="ECO:0000256" key="1">
    <source>
        <dbReference type="ARBA" id="ARBA00022837"/>
    </source>
</evidence>
<feature type="domain" description="EF-hand" evidence="3">
    <location>
        <begin position="59"/>
        <end position="94"/>
    </location>
</feature>
<dbReference type="CDD" id="cd00051">
    <property type="entry name" value="EFh"/>
    <property type="match status" value="1"/>
</dbReference>
<dbReference type="SUPFAM" id="SSF47473">
    <property type="entry name" value="EF-hand"/>
    <property type="match status" value="1"/>
</dbReference>
<dbReference type="Pfam" id="PF13833">
    <property type="entry name" value="EF-hand_8"/>
    <property type="match status" value="1"/>
</dbReference>